<feature type="non-terminal residue" evidence="1">
    <location>
        <position position="1"/>
    </location>
</feature>
<sequence>RADLFLSHLETLNDKVNSDWDCEENIMSVLEESQYIIGELWREDGGSYPQMRITNLIFSISKQIAAFVQKSLSKTIDIWSIGWQDGRQALLTCCRVVDLWLVISHDLYERDFIDRWIGDPIDDHLLTCVSRRLRHIRDVRSLHDELERLIPVSDQQRFSLESVLDPVRLSSALYWSSGSESDW</sequence>
<feature type="non-terminal residue" evidence="1">
    <location>
        <position position="183"/>
    </location>
</feature>
<accession>A0A0H5QRZ2</accession>
<dbReference type="EMBL" id="HACM01003869">
    <property type="protein sequence ID" value="CRZ04311.1"/>
    <property type="molecule type" value="Transcribed_RNA"/>
</dbReference>
<evidence type="ECO:0000313" key="1">
    <source>
        <dbReference type="EMBL" id="CRZ04311.1"/>
    </source>
</evidence>
<dbReference type="AlphaFoldDB" id="A0A0H5QRZ2"/>
<organism evidence="1">
    <name type="scientific">Spongospora subterranea</name>
    <dbReference type="NCBI Taxonomy" id="70186"/>
    <lineage>
        <taxon>Eukaryota</taxon>
        <taxon>Sar</taxon>
        <taxon>Rhizaria</taxon>
        <taxon>Endomyxa</taxon>
        <taxon>Phytomyxea</taxon>
        <taxon>Plasmodiophorida</taxon>
        <taxon>Plasmodiophoridae</taxon>
        <taxon>Spongospora</taxon>
    </lineage>
</organism>
<protein>
    <recommendedName>
        <fullName evidence="2">Dynein heavy chain tail domain-containing protein</fullName>
    </recommendedName>
</protein>
<evidence type="ECO:0008006" key="2">
    <source>
        <dbReference type="Google" id="ProtNLM"/>
    </source>
</evidence>
<proteinExistence type="predicted"/>
<name>A0A0H5QRZ2_9EUKA</name>
<reference evidence="1" key="1">
    <citation type="submission" date="2015-04" db="EMBL/GenBank/DDBJ databases">
        <title>The genome sequence of the plant pathogenic Rhizarian Plasmodiophora brassicae reveals insights in its biotrophic life cycle and the origin of chitin synthesis.</title>
        <authorList>
            <person name="Schwelm A."/>
            <person name="Fogelqvist J."/>
            <person name="Knaust A."/>
            <person name="Julke S."/>
            <person name="Lilja T."/>
            <person name="Dhandapani V."/>
            <person name="Bonilla-Rosso G."/>
            <person name="Karlsson M."/>
            <person name="Shevchenko A."/>
            <person name="Choi S.R."/>
            <person name="Kim H.G."/>
            <person name="Park J.Y."/>
            <person name="Lim Y.P."/>
            <person name="Ludwig-Muller J."/>
            <person name="Dixelius C."/>
        </authorList>
    </citation>
    <scope>NUCLEOTIDE SEQUENCE</scope>
    <source>
        <tissue evidence="1">Potato root galls</tissue>
    </source>
</reference>